<protein>
    <submittedName>
        <fullName evidence="1">Uncharacterized protein</fullName>
    </submittedName>
</protein>
<comment type="caution">
    <text evidence="1">The sequence shown here is derived from an EMBL/GenBank/DDBJ whole genome shotgun (WGS) entry which is preliminary data.</text>
</comment>
<sequence length="187" mass="20883">MDERMCEPKNFYIWLLQFVALLGLLVLCLWLALRPKSPSYTIVFITIPQASGENSTIFYGLEIENPNKESSIFYDDISLSFLYGQETVGETSISSFHQGTDKTRLVANTVNAKSRTMQSISNAISNATAELKVALATRLRYKTWGIKSKHHHVNLQGILPIGSDGKLSGKKVTLSHNFKKSGRSKVK</sequence>
<gene>
    <name evidence="1" type="ORF">L6164_035842</name>
</gene>
<dbReference type="EMBL" id="CM039439">
    <property type="protein sequence ID" value="KAI4295842.1"/>
    <property type="molecule type" value="Genomic_DNA"/>
</dbReference>
<evidence type="ECO:0000313" key="1">
    <source>
        <dbReference type="EMBL" id="KAI4295842.1"/>
    </source>
</evidence>
<keyword evidence="2" id="KW-1185">Reference proteome</keyword>
<evidence type="ECO:0000313" key="2">
    <source>
        <dbReference type="Proteomes" id="UP000828941"/>
    </source>
</evidence>
<reference evidence="1 2" key="1">
    <citation type="journal article" date="2022" name="DNA Res.">
        <title>Chromosomal-level genome assembly of the orchid tree Bauhinia variegata (Leguminosae; Cercidoideae) supports the allotetraploid origin hypothesis of Bauhinia.</title>
        <authorList>
            <person name="Zhong Y."/>
            <person name="Chen Y."/>
            <person name="Zheng D."/>
            <person name="Pang J."/>
            <person name="Liu Y."/>
            <person name="Luo S."/>
            <person name="Meng S."/>
            <person name="Qian L."/>
            <person name="Wei D."/>
            <person name="Dai S."/>
            <person name="Zhou R."/>
        </authorList>
    </citation>
    <scope>NUCLEOTIDE SEQUENCE [LARGE SCALE GENOMIC DNA]</scope>
    <source>
        <strain evidence="1">BV-YZ2020</strain>
    </source>
</reference>
<proteinExistence type="predicted"/>
<organism evidence="1 2">
    <name type="scientific">Bauhinia variegata</name>
    <name type="common">Purple orchid tree</name>
    <name type="synonym">Phanera variegata</name>
    <dbReference type="NCBI Taxonomy" id="167791"/>
    <lineage>
        <taxon>Eukaryota</taxon>
        <taxon>Viridiplantae</taxon>
        <taxon>Streptophyta</taxon>
        <taxon>Embryophyta</taxon>
        <taxon>Tracheophyta</taxon>
        <taxon>Spermatophyta</taxon>
        <taxon>Magnoliopsida</taxon>
        <taxon>eudicotyledons</taxon>
        <taxon>Gunneridae</taxon>
        <taxon>Pentapetalae</taxon>
        <taxon>rosids</taxon>
        <taxon>fabids</taxon>
        <taxon>Fabales</taxon>
        <taxon>Fabaceae</taxon>
        <taxon>Cercidoideae</taxon>
        <taxon>Cercideae</taxon>
        <taxon>Bauhiniinae</taxon>
        <taxon>Bauhinia</taxon>
    </lineage>
</organism>
<accession>A0ACB9KG45</accession>
<dbReference type="Proteomes" id="UP000828941">
    <property type="component" value="Chromosome 14"/>
</dbReference>
<name>A0ACB9KG45_BAUVA</name>